<accession>A0A450Y4N3</accession>
<dbReference type="GO" id="GO:0016301">
    <property type="term" value="F:kinase activity"/>
    <property type="evidence" value="ECO:0007669"/>
    <property type="project" value="UniProtKB-KW"/>
</dbReference>
<keyword evidence="6" id="KW-0067">ATP-binding</keyword>
<evidence type="ECO:0000259" key="9">
    <source>
        <dbReference type="Pfam" id="PF01288"/>
    </source>
</evidence>
<evidence type="ECO:0000256" key="4">
    <source>
        <dbReference type="ARBA" id="ARBA00022741"/>
    </source>
</evidence>
<dbReference type="EC" id="2.7.6.3" evidence="2"/>
<keyword evidence="7" id="KW-0289">Folate biosynthesis</keyword>
<organism evidence="10">
    <name type="scientific">Candidatus Kentrum sp. SD</name>
    <dbReference type="NCBI Taxonomy" id="2126332"/>
    <lineage>
        <taxon>Bacteria</taxon>
        <taxon>Pseudomonadati</taxon>
        <taxon>Pseudomonadota</taxon>
        <taxon>Gammaproteobacteria</taxon>
        <taxon>Candidatus Kentrum</taxon>
    </lineage>
</organism>
<evidence type="ECO:0000313" key="10">
    <source>
        <dbReference type="EMBL" id="VFK36422.1"/>
    </source>
</evidence>
<dbReference type="PANTHER" id="PTHR43071:SF2">
    <property type="entry name" value="2-AMINO-4-HYDROXY-6-HYDROXYMETHYLDIHYDROPTERIDINE PYROPHOSPHOKINASE"/>
    <property type="match status" value="1"/>
</dbReference>
<dbReference type="NCBIfam" id="TIGR01498">
    <property type="entry name" value="folK"/>
    <property type="match status" value="1"/>
</dbReference>
<comment type="pathway">
    <text evidence="1">Cofactor biosynthesis; tetrahydrofolate biosynthesis; 2-amino-4-hydroxy-6-hydroxymethyl-7,8-dihydropteridine diphosphate from 7,8-dihydroneopterin triphosphate: step 4/4.</text>
</comment>
<feature type="region of interest" description="Disordered" evidence="8">
    <location>
        <begin position="161"/>
        <end position="194"/>
    </location>
</feature>
<dbReference type="GO" id="GO:0005524">
    <property type="term" value="F:ATP binding"/>
    <property type="evidence" value="ECO:0007669"/>
    <property type="project" value="UniProtKB-KW"/>
</dbReference>
<keyword evidence="3" id="KW-0808">Transferase</keyword>
<dbReference type="GO" id="GO:0046656">
    <property type="term" value="P:folic acid biosynthetic process"/>
    <property type="evidence" value="ECO:0007669"/>
    <property type="project" value="UniProtKB-KW"/>
</dbReference>
<evidence type="ECO:0000256" key="7">
    <source>
        <dbReference type="ARBA" id="ARBA00022909"/>
    </source>
</evidence>
<evidence type="ECO:0000256" key="2">
    <source>
        <dbReference type="ARBA" id="ARBA00013253"/>
    </source>
</evidence>
<evidence type="ECO:0000313" key="11">
    <source>
        <dbReference type="EMBL" id="VFK38694.1"/>
    </source>
</evidence>
<dbReference type="EMBL" id="CAADFR010000001">
    <property type="protein sequence ID" value="VFK36422.1"/>
    <property type="molecule type" value="Genomic_DNA"/>
</dbReference>
<keyword evidence="4" id="KW-0547">Nucleotide-binding</keyword>
<evidence type="ECO:0000256" key="5">
    <source>
        <dbReference type="ARBA" id="ARBA00022777"/>
    </source>
</evidence>
<feature type="domain" description="7,8-dihydro-6-hydroxymethylpterin-pyrophosphokinase" evidence="9">
    <location>
        <begin position="5"/>
        <end position="129"/>
    </location>
</feature>
<dbReference type="Pfam" id="PF01288">
    <property type="entry name" value="HPPK"/>
    <property type="match status" value="1"/>
</dbReference>
<evidence type="ECO:0000256" key="8">
    <source>
        <dbReference type="SAM" id="MobiDB-lite"/>
    </source>
</evidence>
<dbReference type="GO" id="GO:0003848">
    <property type="term" value="F:2-amino-4-hydroxy-6-hydroxymethyldihydropteridine diphosphokinase activity"/>
    <property type="evidence" value="ECO:0007669"/>
    <property type="project" value="UniProtKB-EC"/>
</dbReference>
<dbReference type="Gene3D" id="3.30.70.560">
    <property type="entry name" value="7,8-Dihydro-6-hydroxymethylpterin-pyrophosphokinase HPPK"/>
    <property type="match status" value="1"/>
</dbReference>
<proteinExistence type="predicted"/>
<keyword evidence="5 10" id="KW-0418">Kinase</keyword>
<dbReference type="EMBL" id="CAADFU010000001">
    <property type="protein sequence ID" value="VFK38694.1"/>
    <property type="molecule type" value="Genomic_DNA"/>
</dbReference>
<dbReference type="InterPro" id="IPR035907">
    <property type="entry name" value="Hppk_sf"/>
</dbReference>
<dbReference type="SUPFAM" id="SSF55083">
    <property type="entry name" value="6-hydroxymethyl-7,8-dihydropterin pyrophosphokinase, HPPK"/>
    <property type="match status" value="1"/>
</dbReference>
<dbReference type="PANTHER" id="PTHR43071">
    <property type="entry name" value="2-AMINO-4-HYDROXY-6-HYDROXYMETHYLDIHYDROPTERIDINE PYROPHOSPHOKINASE"/>
    <property type="match status" value="1"/>
</dbReference>
<evidence type="ECO:0000256" key="3">
    <source>
        <dbReference type="ARBA" id="ARBA00022679"/>
    </source>
</evidence>
<dbReference type="CDD" id="cd00483">
    <property type="entry name" value="HPPK"/>
    <property type="match status" value="1"/>
</dbReference>
<reference evidence="10" key="1">
    <citation type="submission" date="2019-02" db="EMBL/GenBank/DDBJ databases">
        <authorList>
            <person name="Gruber-Vodicka R. H."/>
            <person name="Seah K. B. B."/>
        </authorList>
    </citation>
    <scope>NUCLEOTIDE SEQUENCE</scope>
    <source>
        <strain evidence="11">BECK_S1320</strain>
        <strain evidence="10">BECK_S1321</strain>
    </source>
</reference>
<dbReference type="InterPro" id="IPR000550">
    <property type="entry name" value="Hppk"/>
</dbReference>
<gene>
    <name evidence="11" type="ORF">BECKSD772E_GA0070983_100183</name>
    <name evidence="10" type="ORF">BECKSD772F_GA0070984_100184</name>
</gene>
<dbReference type="GO" id="GO:0046654">
    <property type="term" value="P:tetrahydrofolate biosynthetic process"/>
    <property type="evidence" value="ECO:0007669"/>
    <property type="project" value="UniProtKB-UniPathway"/>
</dbReference>
<evidence type="ECO:0000256" key="6">
    <source>
        <dbReference type="ARBA" id="ARBA00022840"/>
    </source>
</evidence>
<protein>
    <recommendedName>
        <fullName evidence="2">2-amino-4-hydroxy-6-hydroxymethyldihydropteridine diphosphokinase</fullName>
        <ecNumber evidence="2">2.7.6.3</ecNumber>
    </recommendedName>
</protein>
<feature type="compositionally biased region" description="Basic and acidic residues" evidence="8">
    <location>
        <begin position="170"/>
        <end position="187"/>
    </location>
</feature>
<sequence length="194" mass="22334">MARVYVSIGSNIDRERNIRSSMDRLRAEYGSLLASMVYESDPVGFEGERFLNLVVGFDTSHSPEDVFETLRAIERQCNRTRCKARYSSRTLDLDLLLYDDRVIQTPKMNIPRDEILFHAFVLRPLAEIAGEDRHPINGRAFGQLWAEFDKSRQKIWPVPFDRPVGNSGIDEQRNRANERGNHGERATPWHKGGS</sequence>
<dbReference type="AlphaFoldDB" id="A0A450Y4N3"/>
<dbReference type="UniPathway" id="UPA00077">
    <property type="reaction ID" value="UER00155"/>
</dbReference>
<name>A0A450Y4N3_9GAMM</name>
<evidence type="ECO:0000256" key="1">
    <source>
        <dbReference type="ARBA" id="ARBA00005051"/>
    </source>
</evidence>